<proteinExistence type="predicted"/>
<feature type="compositionally biased region" description="Polar residues" evidence="1">
    <location>
        <begin position="41"/>
        <end position="57"/>
    </location>
</feature>
<comment type="caution">
    <text evidence="2">The sequence shown here is derived from an EMBL/GenBank/DDBJ whole genome shotgun (WGS) entry which is preliminary data.</text>
</comment>
<sequence length="57" mass="6247">VTWAHSDKDIQDTINAMDNSFAVLRKVVESGDGPDPFLEGQRSSAIFKNQATNKPKA</sequence>
<accession>A0A0F9S037</accession>
<evidence type="ECO:0000313" key="2">
    <source>
        <dbReference type="EMBL" id="KKN62105.1"/>
    </source>
</evidence>
<name>A0A0F9S037_9ZZZZ</name>
<protein>
    <submittedName>
        <fullName evidence="2">Uncharacterized protein</fullName>
    </submittedName>
</protein>
<evidence type="ECO:0000256" key="1">
    <source>
        <dbReference type="SAM" id="MobiDB-lite"/>
    </source>
</evidence>
<dbReference type="AlphaFoldDB" id="A0A0F9S037"/>
<organism evidence="2">
    <name type="scientific">marine sediment metagenome</name>
    <dbReference type="NCBI Taxonomy" id="412755"/>
    <lineage>
        <taxon>unclassified sequences</taxon>
        <taxon>metagenomes</taxon>
        <taxon>ecological metagenomes</taxon>
    </lineage>
</organism>
<gene>
    <name evidence="2" type="ORF">LCGC14_0514810</name>
</gene>
<dbReference type="EMBL" id="LAZR01000634">
    <property type="protein sequence ID" value="KKN62105.1"/>
    <property type="molecule type" value="Genomic_DNA"/>
</dbReference>
<feature type="region of interest" description="Disordered" evidence="1">
    <location>
        <begin position="32"/>
        <end position="57"/>
    </location>
</feature>
<feature type="non-terminal residue" evidence="2">
    <location>
        <position position="1"/>
    </location>
</feature>
<reference evidence="2" key="1">
    <citation type="journal article" date="2015" name="Nature">
        <title>Complex archaea that bridge the gap between prokaryotes and eukaryotes.</title>
        <authorList>
            <person name="Spang A."/>
            <person name="Saw J.H."/>
            <person name="Jorgensen S.L."/>
            <person name="Zaremba-Niedzwiedzka K."/>
            <person name="Martijn J."/>
            <person name="Lind A.E."/>
            <person name="van Eijk R."/>
            <person name="Schleper C."/>
            <person name="Guy L."/>
            <person name="Ettema T.J."/>
        </authorList>
    </citation>
    <scope>NUCLEOTIDE SEQUENCE</scope>
</reference>